<dbReference type="RefSeq" id="WP_114027537.1">
    <property type="nucleotide sequence ID" value="NZ_QOIL01000003.1"/>
</dbReference>
<keyword evidence="2" id="KW-1185">Reference proteome</keyword>
<evidence type="ECO:0000313" key="2">
    <source>
        <dbReference type="Proteomes" id="UP000253094"/>
    </source>
</evidence>
<name>A0A367FQ09_9ACTN</name>
<dbReference type="EMBL" id="QOIL01000003">
    <property type="protein sequence ID" value="RCG31922.1"/>
    <property type="molecule type" value="Genomic_DNA"/>
</dbReference>
<comment type="caution">
    <text evidence="1">The sequence shown here is derived from an EMBL/GenBank/DDBJ whole genome shotgun (WGS) entry which is preliminary data.</text>
</comment>
<dbReference type="Proteomes" id="UP000253094">
    <property type="component" value="Unassembled WGS sequence"/>
</dbReference>
<proteinExistence type="predicted"/>
<gene>
    <name evidence="1" type="ORF">DQ384_05095</name>
</gene>
<protein>
    <submittedName>
        <fullName evidence="1">Uncharacterized protein</fullName>
    </submittedName>
</protein>
<sequence length="78" mass="8561">MNDLPRALASIAADLAEHDQLTTDLGQDPSDYVEVRREDLATIVAAAERHQNGHRRGWINLGPGGLAKLRDHLETNHG</sequence>
<evidence type="ECO:0000313" key="1">
    <source>
        <dbReference type="EMBL" id="RCG31922.1"/>
    </source>
</evidence>
<dbReference type="AlphaFoldDB" id="A0A367FQ09"/>
<organism evidence="1 2">
    <name type="scientific">Sphaerisporangium album</name>
    <dbReference type="NCBI Taxonomy" id="509200"/>
    <lineage>
        <taxon>Bacteria</taxon>
        <taxon>Bacillati</taxon>
        <taxon>Actinomycetota</taxon>
        <taxon>Actinomycetes</taxon>
        <taxon>Streptosporangiales</taxon>
        <taxon>Streptosporangiaceae</taxon>
        <taxon>Sphaerisporangium</taxon>
    </lineage>
</organism>
<accession>A0A367FQ09</accession>
<reference evidence="1 2" key="1">
    <citation type="submission" date="2018-06" db="EMBL/GenBank/DDBJ databases">
        <title>Sphaerisporangium craniellae sp. nov., isolated from a marine sponge in the South China Sea.</title>
        <authorList>
            <person name="Li L."/>
        </authorList>
    </citation>
    <scope>NUCLEOTIDE SEQUENCE [LARGE SCALE GENOMIC DNA]</scope>
    <source>
        <strain evidence="1 2">CCTCC AA 208026</strain>
    </source>
</reference>